<evidence type="ECO:0000313" key="3">
    <source>
        <dbReference type="EMBL" id="KEO73621.1"/>
    </source>
</evidence>
<dbReference type="SUPFAM" id="SSF53756">
    <property type="entry name" value="UDP-Glycosyltransferase/glycogen phosphorylase"/>
    <property type="match status" value="1"/>
</dbReference>
<keyword evidence="4" id="KW-1185">Reference proteome</keyword>
<keyword evidence="3" id="KW-0808">Transferase</keyword>
<gene>
    <name evidence="3" type="ORF">EL17_12030</name>
</gene>
<dbReference type="CDD" id="cd03794">
    <property type="entry name" value="GT4_WbuB-like"/>
    <property type="match status" value="1"/>
</dbReference>
<dbReference type="Proteomes" id="UP000027821">
    <property type="component" value="Unassembled WGS sequence"/>
</dbReference>
<feature type="domain" description="Glycosyltransferase subfamily 4-like N-terminal" evidence="2">
    <location>
        <begin position="16"/>
        <end position="186"/>
    </location>
</feature>
<dbReference type="PANTHER" id="PTHR45947:SF3">
    <property type="entry name" value="SULFOQUINOVOSYL TRANSFERASE SQD2"/>
    <property type="match status" value="1"/>
</dbReference>
<dbReference type="PANTHER" id="PTHR45947">
    <property type="entry name" value="SULFOQUINOVOSYL TRANSFERASE SQD2"/>
    <property type="match status" value="1"/>
</dbReference>
<dbReference type="AlphaFoldDB" id="A0A074KUJ7"/>
<dbReference type="STRING" id="1048983.EL17_12030"/>
<sequence>MRIIYIHQYFVTPVQGGAVRSYYLAKGMVEAGMEVDMITAHNEDVYDLKIIEGIKVHYLPVAYDTTFGFFKRGKSFLHFVSHVKMLIPKLPRPELLYISSTPLTTGIIGLWAKRKYDLPYIFEVRDLWPEAPVQMGAVRNALLKTTLYRLENRIYKNALKIVALSPGIKNYIEKKTSKEKVFLIPNFADTAFFKPIQRTSAEKFTISYAGAIGQVNALEGLLELAQLAKQKGRDWQFVMMGKGALLPKLTKMAVDMGLDNLKFEPFGSKEKVRVLLQNSDMVYISFAHLPVLKSNSPNKFFDALAMGKPLIVNHKGWVQELIHTHQLGIYYNAKQADTSWNRLCFFVDNPQKLAESGKRARQLGENYFSSEIAVKQVLHVLDPQKHPYKIIDGVYILTA</sequence>
<accession>A0A074KUJ7</accession>
<dbReference type="OrthoDB" id="9811902at2"/>
<organism evidence="3 4">
    <name type="scientific">Anditalea andensis</name>
    <dbReference type="NCBI Taxonomy" id="1048983"/>
    <lineage>
        <taxon>Bacteria</taxon>
        <taxon>Pseudomonadati</taxon>
        <taxon>Bacteroidota</taxon>
        <taxon>Cytophagia</taxon>
        <taxon>Cytophagales</taxon>
        <taxon>Cytophagaceae</taxon>
        <taxon>Anditalea</taxon>
    </lineage>
</organism>
<evidence type="ECO:0000313" key="4">
    <source>
        <dbReference type="Proteomes" id="UP000027821"/>
    </source>
</evidence>
<evidence type="ECO:0000259" key="2">
    <source>
        <dbReference type="Pfam" id="PF13579"/>
    </source>
</evidence>
<protein>
    <submittedName>
        <fullName evidence="3">Glycosyl transferase family 4</fullName>
    </submittedName>
</protein>
<proteinExistence type="predicted"/>
<evidence type="ECO:0000259" key="1">
    <source>
        <dbReference type="Pfam" id="PF00534"/>
    </source>
</evidence>
<name>A0A074KUJ7_9BACT</name>
<dbReference type="RefSeq" id="WP_035074526.1">
    <property type="nucleotide sequence ID" value="NZ_JMIH01000021.1"/>
</dbReference>
<feature type="domain" description="Glycosyl transferase family 1" evidence="1">
    <location>
        <begin position="195"/>
        <end position="362"/>
    </location>
</feature>
<comment type="caution">
    <text evidence="3">The sequence shown here is derived from an EMBL/GenBank/DDBJ whole genome shotgun (WGS) entry which is preliminary data.</text>
</comment>
<dbReference type="EMBL" id="JMIH01000021">
    <property type="protein sequence ID" value="KEO73621.1"/>
    <property type="molecule type" value="Genomic_DNA"/>
</dbReference>
<dbReference type="Pfam" id="PF13579">
    <property type="entry name" value="Glyco_trans_4_4"/>
    <property type="match status" value="1"/>
</dbReference>
<reference evidence="3 4" key="1">
    <citation type="submission" date="2014-04" db="EMBL/GenBank/DDBJ databases">
        <title>Characterization and application of a salt tolerant electro-active bacterium.</title>
        <authorList>
            <person name="Yang L."/>
            <person name="Wei S."/>
            <person name="Tay Q.X.M."/>
        </authorList>
    </citation>
    <scope>NUCLEOTIDE SEQUENCE [LARGE SCALE GENOMIC DNA]</scope>
    <source>
        <strain evidence="3 4">LY1</strain>
    </source>
</reference>
<dbReference type="Gene3D" id="3.40.50.2000">
    <property type="entry name" value="Glycogen Phosphorylase B"/>
    <property type="match status" value="2"/>
</dbReference>
<dbReference type="InterPro" id="IPR001296">
    <property type="entry name" value="Glyco_trans_1"/>
</dbReference>
<dbReference type="InterPro" id="IPR028098">
    <property type="entry name" value="Glyco_trans_4-like_N"/>
</dbReference>
<dbReference type="InterPro" id="IPR050194">
    <property type="entry name" value="Glycosyltransferase_grp1"/>
</dbReference>
<dbReference type="Pfam" id="PF00534">
    <property type="entry name" value="Glycos_transf_1"/>
    <property type="match status" value="1"/>
</dbReference>
<dbReference type="eggNOG" id="COG0438">
    <property type="taxonomic scope" value="Bacteria"/>
</dbReference>
<dbReference type="GO" id="GO:0016758">
    <property type="term" value="F:hexosyltransferase activity"/>
    <property type="evidence" value="ECO:0007669"/>
    <property type="project" value="TreeGrafter"/>
</dbReference>